<evidence type="ECO:0000256" key="1">
    <source>
        <dbReference type="ARBA" id="ARBA00004123"/>
    </source>
</evidence>
<dbReference type="AlphaFoldDB" id="A0A642UJV8"/>
<evidence type="ECO:0000256" key="3">
    <source>
        <dbReference type="ARBA" id="ARBA00023163"/>
    </source>
</evidence>
<dbReference type="GeneID" id="54784218"/>
<organism evidence="6 7">
    <name type="scientific">Diutina rugosa</name>
    <name type="common">Yeast</name>
    <name type="synonym">Candida rugosa</name>
    <dbReference type="NCBI Taxonomy" id="5481"/>
    <lineage>
        <taxon>Eukaryota</taxon>
        <taxon>Fungi</taxon>
        <taxon>Dikarya</taxon>
        <taxon>Ascomycota</taxon>
        <taxon>Saccharomycotina</taxon>
        <taxon>Pichiomycetes</taxon>
        <taxon>Debaryomycetaceae</taxon>
        <taxon>Diutina</taxon>
    </lineage>
</organism>
<dbReference type="GO" id="GO:0003677">
    <property type="term" value="F:DNA binding"/>
    <property type="evidence" value="ECO:0007669"/>
    <property type="project" value="InterPro"/>
</dbReference>
<feature type="compositionally biased region" description="Basic and acidic residues" evidence="5">
    <location>
        <begin position="114"/>
        <end position="128"/>
    </location>
</feature>
<sequence>MSNRLESLSKPSKPGLKFKPKAVKRKSEIERAKDAPSAPTVPTKPTRGAFRGRGRGGARGGRNRYEGTHVVSSGPLSAGSVSLGGSSSMNKLGLTGDQVYNNGSSEADAPQFLKADEPTEIDMTHADFDEPLFPVRAARDDSNSPEPEVPGSVSLDGDSDTTRSPSPVKSETPALETIQEKKKELESKLVQETEANASADEHSQMIADHQQILDMVTHADAPPFIMHLPALPTYSGSSGEIGQLRLHQSGKVTMALGNDIVVDVTRGADVDFLQQLAHLQLTETVEEDVDMVDGHGRPVRGKLVSVAPVRED</sequence>
<dbReference type="Proteomes" id="UP000449547">
    <property type="component" value="Unassembled WGS sequence"/>
</dbReference>
<evidence type="ECO:0000256" key="2">
    <source>
        <dbReference type="ARBA" id="ARBA00022478"/>
    </source>
</evidence>
<comment type="subcellular location">
    <subcellularLocation>
        <location evidence="1">Nucleus</location>
    </subcellularLocation>
</comment>
<dbReference type="RefSeq" id="XP_034009623.1">
    <property type="nucleotide sequence ID" value="XM_034158563.1"/>
</dbReference>
<keyword evidence="7" id="KW-1185">Reference proteome</keyword>
<name>A0A642UJV8_DIURU</name>
<gene>
    <name evidence="6" type="ORF">DIURU_005567</name>
</gene>
<keyword evidence="4" id="KW-0539">Nucleus</keyword>
<dbReference type="PANTHER" id="PTHR13408:SF0">
    <property type="entry name" value="DNA-DIRECTED RNA POLYMERASE III SUBUNIT RPC4"/>
    <property type="match status" value="1"/>
</dbReference>
<evidence type="ECO:0000313" key="6">
    <source>
        <dbReference type="EMBL" id="KAA8896827.1"/>
    </source>
</evidence>
<keyword evidence="3" id="KW-0804">Transcription</keyword>
<dbReference type="PANTHER" id="PTHR13408">
    <property type="entry name" value="DNA-DIRECTED RNA POLYMERASE III"/>
    <property type="match status" value="1"/>
</dbReference>
<dbReference type="VEuPathDB" id="FungiDB:DIURU_005567"/>
<feature type="region of interest" description="Disordered" evidence="5">
    <location>
        <begin position="1"/>
        <end position="180"/>
    </location>
</feature>
<evidence type="ECO:0000256" key="4">
    <source>
        <dbReference type="ARBA" id="ARBA00023242"/>
    </source>
</evidence>
<comment type="caution">
    <text evidence="6">The sequence shown here is derived from an EMBL/GenBank/DDBJ whole genome shotgun (WGS) entry which is preliminary data.</text>
</comment>
<feature type="compositionally biased region" description="Basic and acidic residues" evidence="5">
    <location>
        <begin position="25"/>
        <end position="34"/>
    </location>
</feature>
<evidence type="ECO:0000256" key="5">
    <source>
        <dbReference type="SAM" id="MobiDB-lite"/>
    </source>
</evidence>
<proteinExistence type="predicted"/>
<dbReference type="InterPro" id="IPR007811">
    <property type="entry name" value="RPC4"/>
</dbReference>
<accession>A0A642UJV8</accession>
<dbReference type="EMBL" id="SWFT01000162">
    <property type="protein sequence ID" value="KAA8896827.1"/>
    <property type="molecule type" value="Genomic_DNA"/>
</dbReference>
<feature type="compositionally biased region" description="Low complexity" evidence="5">
    <location>
        <begin position="70"/>
        <end position="88"/>
    </location>
</feature>
<evidence type="ECO:0008006" key="8">
    <source>
        <dbReference type="Google" id="ProtNLM"/>
    </source>
</evidence>
<dbReference type="OMA" id="KLATHNS"/>
<reference evidence="6 7" key="1">
    <citation type="submission" date="2019-07" db="EMBL/GenBank/DDBJ databases">
        <title>Genome assembly of two rare yeast pathogens: Diutina rugosa and Trichomonascus ciferrii.</title>
        <authorList>
            <person name="Mixao V."/>
            <person name="Saus E."/>
            <person name="Hansen A."/>
            <person name="Lass-Flor C."/>
            <person name="Gabaldon T."/>
        </authorList>
    </citation>
    <scope>NUCLEOTIDE SEQUENCE [LARGE SCALE GENOMIC DNA]</scope>
    <source>
        <strain evidence="6 7">CBS 613</strain>
    </source>
</reference>
<keyword evidence="2" id="KW-0240">DNA-directed RNA polymerase</keyword>
<dbReference type="GO" id="GO:0042797">
    <property type="term" value="P:tRNA transcription by RNA polymerase III"/>
    <property type="evidence" value="ECO:0007669"/>
    <property type="project" value="TreeGrafter"/>
</dbReference>
<protein>
    <recommendedName>
        <fullName evidence="8">DNA-directed RNA polymerase III subunit RPC4</fullName>
    </recommendedName>
</protein>
<evidence type="ECO:0000313" key="7">
    <source>
        <dbReference type="Proteomes" id="UP000449547"/>
    </source>
</evidence>
<dbReference type="Pfam" id="PF05132">
    <property type="entry name" value="RNA_pol_Rpc4"/>
    <property type="match status" value="1"/>
</dbReference>
<dbReference type="GO" id="GO:0005666">
    <property type="term" value="C:RNA polymerase III complex"/>
    <property type="evidence" value="ECO:0007669"/>
    <property type="project" value="InterPro"/>
</dbReference>
<dbReference type="OrthoDB" id="5836119at2759"/>
<feature type="compositionally biased region" description="Polar residues" evidence="5">
    <location>
        <begin position="1"/>
        <end position="10"/>
    </location>
</feature>